<evidence type="ECO:0000256" key="1">
    <source>
        <dbReference type="SAM" id="SignalP"/>
    </source>
</evidence>
<name>A0A439CSM6_9PEZI</name>
<protein>
    <submittedName>
        <fullName evidence="2">Uncharacterized protein</fullName>
    </submittedName>
</protein>
<organism evidence="2 3">
    <name type="scientific">Xylaria grammica</name>
    <dbReference type="NCBI Taxonomy" id="363999"/>
    <lineage>
        <taxon>Eukaryota</taxon>
        <taxon>Fungi</taxon>
        <taxon>Dikarya</taxon>
        <taxon>Ascomycota</taxon>
        <taxon>Pezizomycotina</taxon>
        <taxon>Sordariomycetes</taxon>
        <taxon>Xylariomycetidae</taxon>
        <taxon>Xylariales</taxon>
        <taxon>Xylariaceae</taxon>
        <taxon>Xylaria</taxon>
    </lineage>
</organism>
<evidence type="ECO:0000313" key="2">
    <source>
        <dbReference type="EMBL" id="RWA05188.1"/>
    </source>
</evidence>
<sequence>MLSQIATISGLLVASSFAPSVEAKKMAPVRLSSRADDYAWTVKWTGPSKCTSWPCGYSYEVSGPAYTAAEGSIPLFDATCVGTVDQPLAACSVPTTQGSSVTATVSGNFSTFETSGVGSGLIDITATWFDQASGTNRTLTAVTPMQGSTTNQNTWTVQPSGCPVTDCDVVNATRSLRRGTIGINI</sequence>
<keyword evidence="3" id="KW-1185">Reference proteome</keyword>
<dbReference type="AlphaFoldDB" id="A0A439CSM6"/>
<feature type="chain" id="PRO_5019168081" evidence="1">
    <location>
        <begin position="24"/>
        <end position="185"/>
    </location>
</feature>
<feature type="signal peptide" evidence="1">
    <location>
        <begin position="1"/>
        <end position="23"/>
    </location>
</feature>
<evidence type="ECO:0000313" key="3">
    <source>
        <dbReference type="Proteomes" id="UP000286045"/>
    </source>
</evidence>
<proteinExistence type="predicted"/>
<reference evidence="2 3" key="1">
    <citation type="submission" date="2018-12" db="EMBL/GenBank/DDBJ databases">
        <title>Draft genome sequence of Xylaria grammica IHI A82.</title>
        <authorList>
            <person name="Buettner E."/>
            <person name="Kellner H."/>
        </authorList>
    </citation>
    <scope>NUCLEOTIDE SEQUENCE [LARGE SCALE GENOMIC DNA]</scope>
    <source>
        <strain evidence="2 3">IHI A82</strain>
    </source>
</reference>
<accession>A0A439CSM6</accession>
<comment type="caution">
    <text evidence="2">The sequence shown here is derived from an EMBL/GenBank/DDBJ whole genome shotgun (WGS) entry which is preliminary data.</text>
</comment>
<dbReference type="EMBL" id="RYZI01000468">
    <property type="protein sequence ID" value="RWA05188.1"/>
    <property type="molecule type" value="Genomic_DNA"/>
</dbReference>
<gene>
    <name evidence="2" type="ORF">EKO27_g9919</name>
</gene>
<dbReference type="Proteomes" id="UP000286045">
    <property type="component" value="Unassembled WGS sequence"/>
</dbReference>
<keyword evidence="1" id="KW-0732">Signal</keyword>